<proteinExistence type="predicted"/>
<name>A0A916RM56_9BACT</name>
<keyword evidence="1" id="KW-0732">Signal</keyword>
<reference evidence="4" key="2">
    <citation type="submission" date="2020-09" db="EMBL/GenBank/DDBJ databases">
        <authorList>
            <person name="Sun Q."/>
            <person name="Zhou Y."/>
        </authorList>
    </citation>
    <scope>NUCLEOTIDE SEQUENCE</scope>
    <source>
        <strain evidence="4">CGMCC 1.15447</strain>
    </source>
</reference>
<comment type="caution">
    <text evidence="4">The sequence shown here is derived from an EMBL/GenBank/DDBJ whole genome shotgun (WGS) entry which is preliminary data.</text>
</comment>
<keyword evidence="5" id="KW-1185">Reference proteome</keyword>
<feature type="domain" description="Transglutaminase-like" evidence="2">
    <location>
        <begin position="303"/>
        <end position="393"/>
    </location>
</feature>
<dbReference type="InterPro" id="IPR002931">
    <property type="entry name" value="Transglutaminase-like"/>
</dbReference>
<dbReference type="Proteomes" id="UP000648801">
    <property type="component" value="Unassembled WGS sequence"/>
</dbReference>
<dbReference type="EMBL" id="BMJB01000001">
    <property type="protein sequence ID" value="GGA62375.1"/>
    <property type="molecule type" value="Genomic_DNA"/>
</dbReference>
<dbReference type="Gene3D" id="2.60.40.3140">
    <property type="match status" value="1"/>
</dbReference>
<dbReference type="Pfam" id="PF12969">
    <property type="entry name" value="DUF3857"/>
    <property type="match status" value="1"/>
</dbReference>
<evidence type="ECO:0000259" key="2">
    <source>
        <dbReference type="Pfam" id="PF01841"/>
    </source>
</evidence>
<reference evidence="4" key="1">
    <citation type="journal article" date="2014" name="Int. J. Syst. Evol. Microbiol.">
        <title>Complete genome sequence of Corynebacterium casei LMG S-19264T (=DSM 44701T), isolated from a smear-ripened cheese.</title>
        <authorList>
            <consortium name="US DOE Joint Genome Institute (JGI-PGF)"/>
            <person name="Walter F."/>
            <person name="Albersmeier A."/>
            <person name="Kalinowski J."/>
            <person name="Ruckert C."/>
        </authorList>
    </citation>
    <scope>NUCLEOTIDE SEQUENCE</scope>
    <source>
        <strain evidence="4">CGMCC 1.15447</strain>
    </source>
</reference>
<evidence type="ECO:0000313" key="4">
    <source>
        <dbReference type="EMBL" id="GGA62375.1"/>
    </source>
</evidence>
<evidence type="ECO:0008006" key="6">
    <source>
        <dbReference type="Google" id="ProtNLM"/>
    </source>
</evidence>
<dbReference type="AlphaFoldDB" id="A0A916RM56"/>
<dbReference type="Gene3D" id="2.60.120.1130">
    <property type="match status" value="1"/>
</dbReference>
<gene>
    <name evidence="4" type="ORF">GCM10011507_12390</name>
</gene>
<evidence type="ECO:0000259" key="3">
    <source>
        <dbReference type="Pfam" id="PF12969"/>
    </source>
</evidence>
<organism evidence="4 5">
    <name type="scientific">Edaphobacter acidisoli</name>
    <dbReference type="NCBI Taxonomy" id="2040573"/>
    <lineage>
        <taxon>Bacteria</taxon>
        <taxon>Pseudomonadati</taxon>
        <taxon>Acidobacteriota</taxon>
        <taxon>Terriglobia</taxon>
        <taxon>Terriglobales</taxon>
        <taxon>Acidobacteriaceae</taxon>
        <taxon>Edaphobacter</taxon>
    </lineage>
</organism>
<evidence type="ECO:0000313" key="5">
    <source>
        <dbReference type="Proteomes" id="UP000648801"/>
    </source>
</evidence>
<feature type="signal peptide" evidence="1">
    <location>
        <begin position="1"/>
        <end position="35"/>
    </location>
</feature>
<dbReference type="InterPro" id="IPR024618">
    <property type="entry name" value="DUF3857"/>
</dbReference>
<accession>A0A916RM56</accession>
<evidence type="ECO:0000256" key="1">
    <source>
        <dbReference type="SAM" id="SignalP"/>
    </source>
</evidence>
<dbReference type="Gene3D" id="3.10.620.30">
    <property type="match status" value="1"/>
</dbReference>
<dbReference type="Pfam" id="PF01841">
    <property type="entry name" value="Transglut_core"/>
    <property type="match status" value="1"/>
</dbReference>
<sequence length="683" mass="77416">MEKGKIFMNRMIGHRCLTLITFVLLFSTALPFASADEWTTPTHEELTMTSEPEVPGASAIYLNYEEIASDDMHDFSVYARIKVLTDAGKERGDVELQYASWREGASFTIGEIRGRTIHSDGTIIPFSGKPYQKLIVKSNGLKVMAKVFTMPDVQTGSIIEYRYNIRYDDEYVVPPSWYIQTDLFTRKAHYVWKPTTRDIQNDRGMISTIAWFPILPEGAKLDHRELPATTLNGPQQVFELSVDNVPPAPHEDFMPPIGSLTYRVLFYYSNFRNGDEFWAKEGKTWSKNIDKFVGPGHGVTAQVQQLVSVADTPDQKLRKIYAFVMQLENTSYTREQAAQEDRAHGLKEVHDTDDILALKHGNDDQLAELFVAMARAAGMKAYVAAVTNRDKNIFIKQFLAFTQLDDYIAIVNVDGKDEYFDPGARYCPYQHLEWKHTMAGGIRQADGGIAFIETPPEPYKNSRTERIADLTMDEHGVVTGIIKMTYVGAPALTWRHRSLTGDSTSLEREFQTSMEHLVPQGMDVKVISIDKLMDYEEPLTVNFEVRGPIGEPTGKRIFVPSDIFMANAKPVFTDPKRDIPVYFDYPHITQDAVRIKYPSTFSVESYPSADQYQFASYAIYNVSSQPAANSITFHRNFYLGEFIFFVKDYPGLRDFYSKMTNKDQENIVLTTASSSAKPAVAAN</sequence>
<feature type="domain" description="DUF3857" evidence="3">
    <location>
        <begin position="72"/>
        <end position="166"/>
    </location>
</feature>
<feature type="chain" id="PRO_5036719006" description="DUF3857 domain-containing protein" evidence="1">
    <location>
        <begin position="36"/>
        <end position="683"/>
    </location>
</feature>
<protein>
    <recommendedName>
        <fullName evidence="6">DUF3857 domain-containing protein</fullName>
    </recommendedName>
</protein>